<proteinExistence type="predicted"/>
<accession>A0ACB9I1U4</accession>
<reference evidence="1 2" key="2">
    <citation type="journal article" date="2022" name="Mol. Ecol. Resour.">
        <title>The genomes of chicory, endive, great burdock and yacon provide insights into Asteraceae paleo-polyploidization history and plant inulin production.</title>
        <authorList>
            <person name="Fan W."/>
            <person name="Wang S."/>
            <person name="Wang H."/>
            <person name="Wang A."/>
            <person name="Jiang F."/>
            <person name="Liu H."/>
            <person name="Zhao H."/>
            <person name="Xu D."/>
            <person name="Zhang Y."/>
        </authorList>
    </citation>
    <scope>NUCLEOTIDE SEQUENCE [LARGE SCALE GENOMIC DNA]</scope>
    <source>
        <strain evidence="2">cv. Yunnan</strain>
        <tissue evidence="1">Leaves</tissue>
    </source>
</reference>
<protein>
    <submittedName>
        <fullName evidence="1">Uncharacterized protein</fullName>
    </submittedName>
</protein>
<comment type="caution">
    <text evidence="1">The sequence shown here is derived from an EMBL/GenBank/DDBJ whole genome shotgun (WGS) entry which is preliminary data.</text>
</comment>
<evidence type="ECO:0000313" key="1">
    <source>
        <dbReference type="EMBL" id="KAI3801350.1"/>
    </source>
</evidence>
<keyword evidence="2" id="KW-1185">Reference proteome</keyword>
<reference evidence="2" key="1">
    <citation type="journal article" date="2022" name="Mol. Ecol. Resour.">
        <title>The genomes of chicory, endive, great burdock and yacon provide insights into Asteraceae palaeo-polyploidization history and plant inulin production.</title>
        <authorList>
            <person name="Fan W."/>
            <person name="Wang S."/>
            <person name="Wang H."/>
            <person name="Wang A."/>
            <person name="Jiang F."/>
            <person name="Liu H."/>
            <person name="Zhao H."/>
            <person name="Xu D."/>
            <person name="Zhang Y."/>
        </authorList>
    </citation>
    <scope>NUCLEOTIDE SEQUENCE [LARGE SCALE GENOMIC DNA]</scope>
    <source>
        <strain evidence="2">cv. Yunnan</strain>
    </source>
</reference>
<evidence type="ECO:0000313" key="2">
    <source>
        <dbReference type="Proteomes" id="UP001056120"/>
    </source>
</evidence>
<dbReference type="Proteomes" id="UP001056120">
    <property type="component" value="Linkage Group LG10"/>
</dbReference>
<organism evidence="1 2">
    <name type="scientific">Smallanthus sonchifolius</name>
    <dbReference type="NCBI Taxonomy" id="185202"/>
    <lineage>
        <taxon>Eukaryota</taxon>
        <taxon>Viridiplantae</taxon>
        <taxon>Streptophyta</taxon>
        <taxon>Embryophyta</taxon>
        <taxon>Tracheophyta</taxon>
        <taxon>Spermatophyta</taxon>
        <taxon>Magnoliopsida</taxon>
        <taxon>eudicotyledons</taxon>
        <taxon>Gunneridae</taxon>
        <taxon>Pentapetalae</taxon>
        <taxon>asterids</taxon>
        <taxon>campanulids</taxon>
        <taxon>Asterales</taxon>
        <taxon>Asteraceae</taxon>
        <taxon>Asteroideae</taxon>
        <taxon>Heliantheae alliance</taxon>
        <taxon>Millerieae</taxon>
        <taxon>Smallanthus</taxon>
    </lineage>
</organism>
<name>A0ACB9I1U4_9ASTR</name>
<gene>
    <name evidence="1" type="ORF">L1987_29454</name>
</gene>
<dbReference type="EMBL" id="CM042027">
    <property type="protein sequence ID" value="KAI3801350.1"/>
    <property type="molecule type" value="Genomic_DNA"/>
</dbReference>
<sequence>MMERIRQIKRGFGTQATVQCLCCISLSFFSWISANLDTLSSFEALRLATKTHTKDFVRLDQDILSPFAGKKQLYTYETMNFWEQIKTPAMSLKCSALYLAQFRHKSPGLLAYGDGTKNPMVVGDVCIHPSAKIHPTAKIGPNVSISANVRVGEGVTLMHCIILDDAEIHENAFVSYAIVGWKSSLGKWARVQSEEDYKTKLGITILGYLRSYVSLNFRIACYLRSYVSFCLLI</sequence>